<dbReference type="GO" id="GO:0005789">
    <property type="term" value="C:endoplasmic reticulum membrane"/>
    <property type="evidence" value="ECO:0007669"/>
    <property type="project" value="UniProtKB-SubCell"/>
</dbReference>
<name>A0A200Q6J0_MACCD</name>
<evidence type="ECO:0000256" key="9">
    <source>
        <dbReference type="ARBA" id="ARBA00022842"/>
    </source>
</evidence>
<evidence type="ECO:0000313" key="14">
    <source>
        <dbReference type="Proteomes" id="UP000195402"/>
    </source>
</evidence>
<keyword evidence="14" id="KW-1185">Reference proteome</keyword>
<keyword evidence="7" id="KW-0812">Transmembrane</keyword>
<dbReference type="OrthoDB" id="19639at2759"/>
<evidence type="ECO:0000256" key="4">
    <source>
        <dbReference type="ARBA" id="ARBA00005432"/>
    </source>
</evidence>
<dbReference type="AlphaFoldDB" id="A0A200Q6J0"/>
<dbReference type="EC" id="2.5.1.87" evidence="5"/>
<dbReference type="EMBL" id="MVGT01002956">
    <property type="protein sequence ID" value="OVA06111.1"/>
    <property type="molecule type" value="Genomic_DNA"/>
</dbReference>
<dbReference type="InterPro" id="IPR036424">
    <property type="entry name" value="UPP_synth-like_sf"/>
</dbReference>
<dbReference type="Proteomes" id="UP000195402">
    <property type="component" value="Unassembled WGS sequence"/>
</dbReference>
<organism evidence="13 14">
    <name type="scientific">Macleaya cordata</name>
    <name type="common">Five-seeded plume-poppy</name>
    <name type="synonym">Bocconia cordata</name>
    <dbReference type="NCBI Taxonomy" id="56857"/>
    <lineage>
        <taxon>Eukaryota</taxon>
        <taxon>Viridiplantae</taxon>
        <taxon>Streptophyta</taxon>
        <taxon>Embryophyta</taxon>
        <taxon>Tracheophyta</taxon>
        <taxon>Spermatophyta</taxon>
        <taxon>Magnoliopsida</taxon>
        <taxon>Ranunculales</taxon>
        <taxon>Papaveraceae</taxon>
        <taxon>Papaveroideae</taxon>
        <taxon>Macleaya</taxon>
    </lineage>
</organism>
<gene>
    <name evidence="13" type="ORF">BVC80_93g17</name>
</gene>
<sequence length="86" mass="9389">MTLEFASFSDGKVGIAKAANLLCSKYLKIANLGGDRNEPVFTESDMSSALRVVGCEGAEPNLLLTYGSVRCHLGFPAWRMRYTEIV</sequence>
<evidence type="ECO:0000313" key="13">
    <source>
        <dbReference type="EMBL" id="OVA06111.1"/>
    </source>
</evidence>
<evidence type="ECO:0000256" key="7">
    <source>
        <dbReference type="ARBA" id="ARBA00022692"/>
    </source>
</evidence>
<dbReference type="InterPro" id="IPR038887">
    <property type="entry name" value="Nus1/NgBR"/>
</dbReference>
<dbReference type="SUPFAM" id="SSF64005">
    <property type="entry name" value="Undecaprenyl diphosphate synthase"/>
    <property type="match status" value="1"/>
</dbReference>
<evidence type="ECO:0000256" key="8">
    <source>
        <dbReference type="ARBA" id="ARBA00022824"/>
    </source>
</evidence>
<comment type="caution">
    <text evidence="13">The sequence shown here is derived from an EMBL/GenBank/DDBJ whole genome shotgun (WGS) entry which is preliminary data.</text>
</comment>
<dbReference type="OMA" id="HRYTEIM"/>
<comment type="subcellular location">
    <subcellularLocation>
        <location evidence="2">Endoplasmic reticulum membrane</location>
    </subcellularLocation>
</comment>
<keyword evidence="8" id="KW-0256">Endoplasmic reticulum</keyword>
<keyword evidence="10" id="KW-1133">Transmembrane helix</keyword>
<comment type="pathway">
    <text evidence="3">Protein modification; protein glycosylation.</text>
</comment>
<dbReference type="PANTHER" id="PTHR21528">
    <property type="entry name" value="DEHYDRODOLICHYL DIPHOSPHATE SYNTHASE COMPLEX SUBUNIT NUS1"/>
    <property type="match status" value="1"/>
</dbReference>
<dbReference type="PANTHER" id="PTHR21528:SF0">
    <property type="entry name" value="DEHYDRODOLICHYL DIPHOSPHATE SYNTHASE COMPLEX SUBUNIT NUS1"/>
    <property type="match status" value="1"/>
</dbReference>
<proteinExistence type="inferred from homology"/>
<accession>A0A200Q6J0</accession>
<dbReference type="UniPathway" id="UPA00378"/>
<dbReference type="STRING" id="56857.A0A200Q6J0"/>
<protein>
    <recommendedName>
        <fullName evidence="5">ditrans,polycis-polyprenyl diphosphate synthase [(2E,6E)-farnesyldiphosphate specific]</fullName>
        <ecNumber evidence="5">2.5.1.87</ecNumber>
    </recommendedName>
</protein>
<keyword evidence="6" id="KW-0808">Transferase</keyword>
<evidence type="ECO:0000256" key="10">
    <source>
        <dbReference type="ARBA" id="ARBA00022989"/>
    </source>
</evidence>
<keyword evidence="9" id="KW-0460">Magnesium</keyword>
<evidence type="ECO:0000256" key="11">
    <source>
        <dbReference type="ARBA" id="ARBA00023136"/>
    </source>
</evidence>
<evidence type="ECO:0000256" key="2">
    <source>
        <dbReference type="ARBA" id="ARBA00004586"/>
    </source>
</evidence>
<dbReference type="InParanoid" id="A0A200Q6J0"/>
<comment type="similarity">
    <text evidence="4">Belongs to the UPP synthase family.</text>
</comment>
<evidence type="ECO:0000256" key="5">
    <source>
        <dbReference type="ARBA" id="ARBA00012596"/>
    </source>
</evidence>
<dbReference type="GO" id="GO:0045547">
    <property type="term" value="F:ditrans,polycis-polyprenyl diphosphate synthase [(2E,6E)-farnesyl diphosphate specific] activity"/>
    <property type="evidence" value="ECO:0007669"/>
    <property type="project" value="UniProtKB-EC"/>
</dbReference>
<evidence type="ECO:0000256" key="6">
    <source>
        <dbReference type="ARBA" id="ARBA00022679"/>
    </source>
</evidence>
<comment type="cofactor">
    <cofactor evidence="1">
        <name>Mg(2+)</name>
        <dbReference type="ChEBI" id="CHEBI:18420"/>
    </cofactor>
</comment>
<dbReference type="GO" id="GO:1904423">
    <property type="term" value="C:dehydrodolichyl diphosphate synthase complex"/>
    <property type="evidence" value="ECO:0007669"/>
    <property type="project" value="InterPro"/>
</dbReference>
<evidence type="ECO:0000256" key="12">
    <source>
        <dbReference type="ARBA" id="ARBA00047353"/>
    </source>
</evidence>
<reference evidence="13 14" key="1">
    <citation type="journal article" date="2017" name="Mol. Plant">
        <title>The Genome of Medicinal Plant Macleaya cordata Provides New Insights into Benzylisoquinoline Alkaloids Metabolism.</title>
        <authorList>
            <person name="Liu X."/>
            <person name="Liu Y."/>
            <person name="Huang P."/>
            <person name="Ma Y."/>
            <person name="Qing Z."/>
            <person name="Tang Q."/>
            <person name="Cao H."/>
            <person name="Cheng P."/>
            <person name="Zheng Y."/>
            <person name="Yuan Z."/>
            <person name="Zhou Y."/>
            <person name="Liu J."/>
            <person name="Tang Z."/>
            <person name="Zhuo Y."/>
            <person name="Zhang Y."/>
            <person name="Yu L."/>
            <person name="Huang J."/>
            <person name="Yang P."/>
            <person name="Peng Q."/>
            <person name="Zhang J."/>
            <person name="Jiang W."/>
            <person name="Zhang Z."/>
            <person name="Lin K."/>
            <person name="Ro D.K."/>
            <person name="Chen X."/>
            <person name="Xiong X."/>
            <person name="Shang Y."/>
            <person name="Huang S."/>
            <person name="Zeng J."/>
        </authorList>
    </citation>
    <scope>NUCLEOTIDE SEQUENCE [LARGE SCALE GENOMIC DNA]</scope>
    <source>
        <strain evidence="14">cv. BLH2017</strain>
        <tissue evidence="13">Root</tissue>
    </source>
</reference>
<comment type="catalytic activity">
    <reaction evidence="12">
        <text>n isopentenyl diphosphate + (2E,6E)-farnesyl diphosphate = a di-trans,poly-cis-polyprenyl diphosphate + n diphosphate</text>
        <dbReference type="Rhea" id="RHEA:53008"/>
        <dbReference type="Rhea" id="RHEA-COMP:19494"/>
        <dbReference type="ChEBI" id="CHEBI:33019"/>
        <dbReference type="ChEBI" id="CHEBI:128769"/>
        <dbReference type="ChEBI" id="CHEBI:136960"/>
        <dbReference type="ChEBI" id="CHEBI:175763"/>
        <dbReference type="EC" id="2.5.1.87"/>
    </reaction>
</comment>
<keyword evidence="11" id="KW-0472">Membrane</keyword>
<evidence type="ECO:0000256" key="3">
    <source>
        <dbReference type="ARBA" id="ARBA00004922"/>
    </source>
</evidence>
<evidence type="ECO:0000256" key="1">
    <source>
        <dbReference type="ARBA" id="ARBA00001946"/>
    </source>
</evidence>